<protein>
    <submittedName>
        <fullName evidence="1">WD40 repeat-like protein</fullName>
    </submittedName>
</protein>
<proteinExistence type="predicted"/>
<organism evidence="1 2">
    <name type="scientific">Lindgomyces ingoldianus</name>
    <dbReference type="NCBI Taxonomy" id="673940"/>
    <lineage>
        <taxon>Eukaryota</taxon>
        <taxon>Fungi</taxon>
        <taxon>Dikarya</taxon>
        <taxon>Ascomycota</taxon>
        <taxon>Pezizomycotina</taxon>
        <taxon>Dothideomycetes</taxon>
        <taxon>Pleosporomycetidae</taxon>
        <taxon>Pleosporales</taxon>
        <taxon>Lindgomycetaceae</taxon>
        <taxon>Lindgomyces</taxon>
    </lineage>
</organism>
<gene>
    <name evidence="1" type="ORF">BDR25DRAFT_331440</name>
</gene>
<sequence length="1014" mass="112067">MVKFKGRNDKAYEMVKADIEELVENSEVVKAARDPGNNMTKQDRKCIQDLRVTDPCHDKERIEKTKGGLLEDSYRWILQNPDFQRWRDDDQSRLLWIKGDPGKGKTMLLCGIINELNKPMTKTGQLSFFFCQATDSRINSATAVLRGLLYLLINQQPSFVPHLRKKYDHAGKALFEDANAWVALSKIFTNILQDSNLNTTYLIIDALDECVLDLPKLLDFVVQQCSLSPCVKWVVSSRNWPSIEEQLVKAGQGVRLSLELNAESVSTAVGVFIQQKVLQLSQDKNYDDETKGAVLDHLYSNANDTFLWVALVCQNLKEMSRLNVVTKLKSFPPGLNSLYERMMQHINDSDDAELCKRVLATITVAYRPITLEELSSLVGELDGKDLGLLQEIVSRCGSLLTIRDGTIYFVHQSAKDFLQKEAFNTVFPSGSEEAHYAVFLRSLLSMSKMLQRDMYRLGRLGYPIEEVYQLKPDPLAPLRYSCTYWIDHLCDWSSSTSAYDKDVLQDGGLVDSFLRKKYLYWLEALSLNRNMSEGVLAIGKLNTLAQKSTDGPGLTNLLEDARRFIMAHKSAIENSPLQAYASALLFSPTRSLIRGLFKKEEMGSVTIKPGMQENWSACLSTLEGHSDFISSVAFSHDSTRLASGSGDHTVKIWDVSSGKCLSTLEGRSSHITSVAFSHDSTRLASGSRDDTVKIWDVSSGKCLSTLEGHSSFIFSVAFSHDSTRLASGSYDDTVKIWDVSSGKCLSTLEGHSSFISSVAFSHDSTRLASGSYDGTVKIWDVSSGKCLSTLEGYSNSISSVAFSHDSTRLASGSYDDTVKIWDVSSGKCLSTLKGHSSHITSVAFSHDSTRLANSISSVAFSHDSTRLASGSGDGTVKIWDVSSGKCLSTLKGHSNPISSVAFSHDSTRLASGSYDRTVKIWDVSSGKCLSTLKGHSNSISSVAFSHDSTRLASGSYDRISNQGLSLSLDNMWITYNSENLLWLPSEYRPSRATVSKKTIGIGTGGGRVWICEIQ</sequence>
<name>A0ACB6REP9_9PLEO</name>
<reference evidence="1" key="1">
    <citation type="journal article" date="2020" name="Stud. Mycol.">
        <title>101 Dothideomycetes genomes: a test case for predicting lifestyles and emergence of pathogens.</title>
        <authorList>
            <person name="Haridas S."/>
            <person name="Albert R."/>
            <person name="Binder M."/>
            <person name="Bloem J."/>
            <person name="Labutti K."/>
            <person name="Salamov A."/>
            <person name="Andreopoulos B."/>
            <person name="Baker S."/>
            <person name="Barry K."/>
            <person name="Bills G."/>
            <person name="Bluhm B."/>
            <person name="Cannon C."/>
            <person name="Castanera R."/>
            <person name="Culley D."/>
            <person name="Daum C."/>
            <person name="Ezra D."/>
            <person name="Gonzalez J."/>
            <person name="Henrissat B."/>
            <person name="Kuo A."/>
            <person name="Liang C."/>
            <person name="Lipzen A."/>
            <person name="Lutzoni F."/>
            <person name="Magnuson J."/>
            <person name="Mondo S."/>
            <person name="Nolan M."/>
            <person name="Ohm R."/>
            <person name="Pangilinan J."/>
            <person name="Park H.-J."/>
            <person name="Ramirez L."/>
            <person name="Alfaro M."/>
            <person name="Sun H."/>
            <person name="Tritt A."/>
            <person name="Yoshinaga Y."/>
            <person name="Zwiers L.-H."/>
            <person name="Turgeon B."/>
            <person name="Goodwin S."/>
            <person name="Spatafora J."/>
            <person name="Crous P."/>
            <person name="Grigoriev I."/>
        </authorList>
    </citation>
    <scope>NUCLEOTIDE SEQUENCE</scope>
    <source>
        <strain evidence="1">ATCC 200398</strain>
    </source>
</reference>
<comment type="caution">
    <text evidence="1">The sequence shown here is derived from an EMBL/GenBank/DDBJ whole genome shotgun (WGS) entry which is preliminary data.</text>
</comment>
<dbReference type="EMBL" id="MU003494">
    <property type="protein sequence ID" value="KAF2476795.1"/>
    <property type="molecule type" value="Genomic_DNA"/>
</dbReference>
<keyword evidence="2" id="KW-1185">Reference proteome</keyword>
<dbReference type="Proteomes" id="UP000799755">
    <property type="component" value="Unassembled WGS sequence"/>
</dbReference>
<evidence type="ECO:0000313" key="1">
    <source>
        <dbReference type="EMBL" id="KAF2476795.1"/>
    </source>
</evidence>
<evidence type="ECO:0000313" key="2">
    <source>
        <dbReference type="Proteomes" id="UP000799755"/>
    </source>
</evidence>
<accession>A0ACB6REP9</accession>